<organism evidence="14 15">
    <name type="scientific">Gonium pectorale</name>
    <name type="common">Green alga</name>
    <dbReference type="NCBI Taxonomy" id="33097"/>
    <lineage>
        <taxon>Eukaryota</taxon>
        <taxon>Viridiplantae</taxon>
        <taxon>Chlorophyta</taxon>
        <taxon>core chlorophytes</taxon>
        <taxon>Chlorophyceae</taxon>
        <taxon>CS clade</taxon>
        <taxon>Chlamydomonadales</taxon>
        <taxon>Volvocaceae</taxon>
        <taxon>Gonium</taxon>
    </lineage>
</organism>
<accession>A0A150GSU0</accession>
<dbReference type="Proteomes" id="UP000075714">
    <property type="component" value="Unassembled WGS sequence"/>
</dbReference>
<comment type="similarity">
    <text evidence="3">Belongs to the SMC family. SMC6 subfamily.</text>
</comment>
<dbReference type="GO" id="GO:0003697">
    <property type="term" value="F:single-stranded DNA binding"/>
    <property type="evidence" value="ECO:0007669"/>
    <property type="project" value="TreeGrafter"/>
</dbReference>
<evidence type="ECO:0000256" key="1">
    <source>
        <dbReference type="ARBA" id="ARBA00004123"/>
    </source>
</evidence>
<sequence length="839" mass="92339">MERTRAEELLPQLADKKRAKQEARKRRLALLQRLRSSQGQTEELREKRAARLRELAALEAEASSEAALARLREQQERIAAKQQELSGLQAAASDLESQRAALAASVSAAEARRSAATQARDEARRALTDASAARATAASTAAAAEATAAAGGATRELLYARWGRGVMALADEVARAPPGRFSWPPIGPVGMYLRRSPACEARYAPALEVALGSVMNSWIVARREEGDELRRMAARHDVRRLHTIIAARSERPNAYGTEPVLDERGRRWWRVVDLVTVDESAPPAVRATLINTVVDWGNAAFTVIVDDRATAHSVASGSFPSLRQRRIGTAYDVQCAEYVDRNGTMITTPHQAPRMLVLVADNRAALQEAARQAQEVAATAAREEAARREELAAAEAALAAAAQELGRLQAAARELQRQQAELKRGEAACRSQLAALEDGLGSSSSQAASAEVNDQLALLSQQLNQAEAAAEELTQQINDAAEEERQADADMDALQQESSQYLRRREELLKRLQDLDGRKGRAAEALTARQAELEALRTSVQEAQERIDQYEARLGQARESAAKDCSREEGLEALERYRAARDEDIRERQPNLPDAEREAKVREASTAKGLERWIESTRKAIERAETAAGGDLEAVSLRASALRREVDVAEEAVKSVAKKHAGMLDAQTYRNTKYRQLRDMIHRIAASKFGKYMRRRNFGGQLLLDHEGRRLELRVTKGNEQQQASSMMQLSGGERSFTTAALLLALGEVIGSSFRVMDEYDVYMDDNARKITTMAILEYAWRINPNSQLVLISPHDTATVVESLQETIAKCKKDGYAVPPASFLKINVMHDPQAGNPGQ</sequence>
<dbReference type="PANTHER" id="PTHR19306:SF6">
    <property type="entry name" value="STRUCTURAL MAINTENANCE OF CHROMOSOMES PROTEIN 6"/>
    <property type="match status" value="1"/>
</dbReference>
<keyword evidence="7" id="KW-0067">ATP-binding</keyword>
<keyword evidence="5" id="KW-0547">Nucleotide-binding</keyword>
<evidence type="ECO:0000256" key="3">
    <source>
        <dbReference type="ARBA" id="ARBA00006793"/>
    </source>
</evidence>
<evidence type="ECO:0000256" key="9">
    <source>
        <dbReference type="ARBA" id="ARBA00023172"/>
    </source>
</evidence>
<evidence type="ECO:0000256" key="5">
    <source>
        <dbReference type="ARBA" id="ARBA00022741"/>
    </source>
</evidence>
<evidence type="ECO:0000256" key="11">
    <source>
        <dbReference type="ARBA" id="ARBA00023242"/>
    </source>
</evidence>
<dbReference type="GO" id="GO:0005634">
    <property type="term" value="C:nucleus"/>
    <property type="evidence" value="ECO:0007669"/>
    <property type="project" value="UniProtKB-SubCell"/>
</dbReference>
<dbReference type="GO" id="GO:0003684">
    <property type="term" value="F:damaged DNA binding"/>
    <property type="evidence" value="ECO:0007669"/>
    <property type="project" value="TreeGrafter"/>
</dbReference>
<evidence type="ECO:0000313" key="14">
    <source>
        <dbReference type="EMBL" id="KXZ52758.1"/>
    </source>
</evidence>
<name>A0A150GSU0_GONPE</name>
<evidence type="ECO:0000313" key="15">
    <source>
        <dbReference type="Proteomes" id="UP000075714"/>
    </source>
</evidence>
<keyword evidence="4" id="KW-0158">Chromosome</keyword>
<evidence type="ECO:0000256" key="6">
    <source>
        <dbReference type="ARBA" id="ARBA00022763"/>
    </source>
</evidence>
<dbReference type="SUPFAM" id="SSF52540">
    <property type="entry name" value="P-loop containing nucleoside triphosphate hydrolases"/>
    <property type="match status" value="1"/>
</dbReference>
<reference evidence="15" key="1">
    <citation type="journal article" date="2016" name="Nat. Commun.">
        <title>The Gonium pectorale genome demonstrates co-option of cell cycle regulation during the evolution of multicellularity.</title>
        <authorList>
            <person name="Hanschen E.R."/>
            <person name="Marriage T.N."/>
            <person name="Ferris P.J."/>
            <person name="Hamaji T."/>
            <person name="Toyoda A."/>
            <person name="Fujiyama A."/>
            <person name="Neme R."/>
            <person name="Noguchi H."/>
            <person name="Minakuchi Y."/>
            <person name="Suzuki M."/>
            <person name="Kawai-Toyooka H."/>
            <person name="Smith D.R."/>
            <person name="Sparks H."/>
            <person name="Anderson J."/>
            <person name="Bakaric R."/>
            <person name="Luria V."/>
            <person name="Karger A."/>
            <person name="Kirschner M.W."/>
            <person name="Durand P.M."/>
            <person name="Michod R.E."/>
            <person name="Nozaki H."/>
            <person name="Olson B.J."/>
        </authorList>
    </citation>
    <scope>NUCLEOTIDE SEQUENCE [LARGE SCALE GENOMIC DNA]</scope>
    <source>
        <strain evidence="15">NIES-2863</strain>
    </source>
</reference>
<evidence type="ECO:0000256" key="10">
    <source>
        <dbReference type="ARBA" id="ARBA00023204"/>
    </source>
</evidence>
<evidence type="ECO:0000256" key="7">
    <source>
        <dbReference type="ARBA" id="ARBA00022840"/>
    </source>
</evidence>
<gene>
    <name evidence="14" type="ORF">GPECTOR_8g149</name>
</gene>
<evidence type="ECO:0000256" key="4">
    <source>
        <dbReference type="ARBA" id="ARBA00022454"/>
    </source>
</evidence>
<comment type="caution">
    <text evidence="14">The sequence shown here is derived from an EMBL/GenBank/DDBJ whole genome shotgun (WGS) entry which is preliminary data.</text>
</comment>
<dbReference type="AlphaFoldDB" id="A0A150GSU0"/>
<dbReference type="InterPro" id="IPR027417">
    <property type="entry name" value="P-loop_NTPase"/>
</dbReference>
<proteinExistence type="inferred from homology"/>
<dbReference type="EMBL" id="LSYV01000009">
    <property type="protein sequence ID" value="KXZ52758.1"/>
    <property type="molecule type" value="Genomic_DNA"/>
</dbReference>
<evidence type="ECO:0000256" key="13">
    <source>
        <dbReference type="SAM" id="MobiDB-lite"/>
    </source>
</evidence>
<feature type="coiled-coil region" evidence="12">
    <location>
        <begin position="632"/>
        <end position="659"/>
    </location>
</feature>
<keyword evidence="8 12" id="KW-0175">Coiled coil</keyword>
<keyword evidence="10" id="KW-0234">DNA repair</keyword>
<keyword evidence="9" id="KW-0233">DNA recombination</keyword>
<dbReference type="GO" id="GO:0030915">
    <property type="term" value="C:Smc5-Smc6 complex"/>
    <property type="evidence" value="ECO:0007669"/>
    <property type="project" value="TreeGrafter"/>
</dbReference>
<protein>
    <recommendedName>
        <fullName evidence="16">RecF/RecN/SMC N-terminal domain-containing protein</fullName>
    </recommendedName>
</protein>
<evidence type="ECO:0000256" key="12">
    <source>
        <dbReference type="SAM" id="Coils"/>
    </source>
</evidence>
<dbReference type="Gene3D" id="3.40.50.300">
    <property type="entry name" value="P-loop containing nucleotide triphosphate hydrolases"/>
    <property type="match status" value="1"/>
</dbReference>
<dbReference type="GO" id="GO:0035861">
    <property type="term" value="C:site of double-strand break"/>
    <property type="evidence" value="ECO:0007669"/>
    <property type="project" value="TreeGrafter"/>
</dbReference>
<comment type="subcellular location">
    <subcellularLocation>
        <location evidence="2">Chromosome</location>
    </subcellularLocation>
    <subcellularLocation>
        <location evidence="1">Nucleus</location>
    </subcellularLocation>
</comment>
<feature type="coiled-coil region" evidence="12">
    <location>
        <begin position="363"/>
        <end position="560"/>
    </location>
</feature>
<keyword evidence="11" id="KW-0539">Nucleus</keyword>
<keyword evidence="6" id="KW-0227">DNA damage</keyword>
<feature type="region of interest" description="Disordered" evidence="13">
    <location>
        <begin position="1"/>
        <end position="21"/>
    </location>
</feature>
<evidence type="ECO:0000256" key="8">
    <source>
        <dbReference type="ARBA" id="ARBA00023054"/>
    </source>
</evidence>
<evidence type="ECO:0008006" key="16">
    <source>
        <dbReference type="Google" id="ProtNLM"/>
    </source>
</evidence>
<dbReference type="GO" id="GO:0005524">
    <property type="term" value="F:ATP binding"/>
    <property type="evidence" value="ECO:0007669"/>
    <property type="project" value="UniProtKB-KW"/>
</dbReference>
<dbReference type="STRING" id="33097.A0A150GSU0"/>
<dbReference type="OrthoDB" id="10072614at2759"/>
<evidence type="ECO:0000256" key="2">
    <source>
        <dbReference type="ARBA" id="ARBA00004286"/>
    </source>
</evidence>
<dbReference type="PANTHER" id="PTHR19306">
    <property type="entry name" value="STRUCTURAL MAINTENANCE OF CHROMOSOMES 5,6 SMC5, SMC6"/>
    <property type="match status" value="1"/>
</dbReference>
<keyword evidence="15" id="KW-1185">Reference proteome</keyword>
<dbReference type="GO" id="GO:0000724">
    <property type="term" value="P:double-strand break repair via homologous recombination"/>
    <property type="evidence" value="ECO:0007669"/>
    <property type="project" value="TreeGrafter"/>
</dbReference>